<sequence length="49" mass="5559">MLHPPPSPTRRKKKKSDFVTENNLLILSIDLSIKNLNTELNSISKSILI</sequence>
<dbReference type="EMBL" id="GGEC01090158">
    <property type="protein sequence ID" value="MBX70642.1"/>
    <property type="molecule type" value="Transcribed_RNA"/>
</dbReference>
<accession>A0A2P2QUF0</accession>
<reference evidence="1" key="1">
    <citation type="submission" date="2018-02" db="EMBL/GenBank/DDBJ databases">
        <title>Rhizophora mucronata_Transcriptome.</title>
        <authorList>
            <person name="Meera S.P."/>
            <person name="Sreeshan A."/>
            <person name="Augustine A."/>
        </authorList>
    </citation>
    <scope>NUCLEOTIDE SEQUENCE</scope>
    <source>
        <tissue evidence="1">Leaf</tissue>
    </source>
</reference>
<protein>
    <submittedName>
        <fullName evidence="1">Uncharacterized protein</fullName>
    </submittedName>
</protein>
<organism evidence="1">
    <name type="scientific">Rhizophora mucronata</name>
    <name type="common">Asiatic mangrove</name>
    <dbReference type="NCBI Taxonomy" id="61149"/>
    <lineage>
        <taxon>Eukaryota</taxon>
        <taxon>Viridiplantae</taxon>
        <taxon>Streptophyta</taxon>
        <taxon>Embryophyta</taxon>
        <taxon>Tracheophyta</taxon>
        <taxon>Spermatophyta</taxon>
        <taxon>Magnoliopsida</taxon>
        <taxon>eudicotyledons</taxon>
        <taxon>Gunneridae</taxon>
        <taxon>Pentapetalae</taxon>
        <taxon>rosids</taxon>
        <taxon>fabids</taxon>
        <taxon>Malpighiales</taxon>
        <taxon>Rhizophoraceae</taxon>
        <taxon>Rhizophora</taxon>
    </lineage>
</organism>
<name>A0A2P2QUF0_RHIMU</name>
<dbReference type="AlphaFoldDB" id="A0A2P2QUF0"/>
<evidence type="ECO:0000313" key="1">
    <source>
        <dbReference type="EMBL" id="MBX70642.1"/>
    </source>
</evidence>
<proteinExistence type="predicted"/>